<keyword evidence="3 13" id="KW-0547">Nucleotide-binding</keyword>
<dbReference type="InterPro" id="IPR036494">
    <property type="entry name" value="Ku_C_sf"/>
</dbReference>
<organism evidence="16 17">
    <name type="scientific">Phoenix dactylifera</name>
    <name type="common">Date palm</name>
    <dbReference type="NCBI Taxonomy" id="42345"/>
    <lineage>
        <taxon>Eukaryota</taxon>
        <taxon>Viridiplantae</taxon>
        <taxon>Streptophyta</taxon>
        <taxon>Embryophyta</taxon>
        <taxon>Tracheophyta</taxon>
        <taxon>Spermatophyta</taxon>
        <taxon>Magnoliopsida</taxon>
        <taxon>Liliopsida</taxon>
        <taxon>Arecaceae</taxon>
        <taxon>Coryphoideae</taxon>
        <taxon>Phoeniceae</taxon>
        <taxon>Phoenix</taxon>
    </lineage>
</organism>
<name>A0A8B8J507_PHODC</name>
<dbReference type="InterPro" id="IPR024193">
    <property type="entry name" value="Ku80"/>
</dbReference>
<dbReference type="PANTHER" id="PTHR12604:SF4">
    <property type="entry name" value="X-RAY REPAIR CROSS-COMPLEMENTING PROTEIN 5"/>
    <property type="match status" value="1"/>
</dbReference>
<keyword evidence="16" id="KW-1185">Reference proteome</keyword>
<gene>
    <name evidence="17" type="primary">LOC103708242</name>
</gene>
<evidence type="ECO:0000256" key="13">
    <source>
        <dbReference type="PIRNR" id="PIRNR016570"/>
    </source>
</evidence>
<keyword evidence="7 13" id="KW-0067">ATP-binding</keyword>
<reference evidence="16" key="1">
    <citation type="journal article" date="2019" name="Nat. Commun.">
        <title>Genome-wide association mapping of date palm fruit traits.</title>
        <authorList>
            <person name="Hazzouri K.M."/>
            <person name="Gros-Balthazard M."/>
            <person name="Flowers J.M."/>
            <person name="Copetti D."/>
            <person name="Lemansour A."/>
            <person name="Lebrun M."/>
            <person name="Masmoudi K."/>
            <person name="Ferrand S."/>
            <person name="Dhar M.I."/>
            <person name="Fresquez Z.A."/>
            <person name="Rosas U."/>
            <person name="Zhang J."/>
            <person name="Talag J."/>
            <person name="Lee S."/>
            <person name="Kudrna D."/>
            <person name="Powell R.F."/>
            <person name="Leitch I.J."/>
            <person name="Krueger R.R."/>
            <person name="Wing R.A."/>
            <person name="Amiri K.M.A."/>
            <person name="Purugganan M.D."/>
        </authorList>
    </citation>
    <scope>NUCLEOTIDE SEQUENCE [LARGE SCALE GENOMIC DNA]</scope>
    <source>
        <strain evidence="16">cv. Khalas</strain>
    </source>
</reference>
<dbReference type="FunFam" id="2.40.290.10:FF:000006">
    <property type="entry name" value="ATP-dependent DNA helicase 2 subunit KU80"/>
    <property type="match status" value="1"/>
</dbReference>
<evidence type="ECO:0000313" key="17">
    <source>
        <dbReference type="RefSeq" id="XP_026660875.2"/>
    </source>
</evidence>
<evidence type="ECO:0000256" key="14">
    <source>
        <dbReference type="SAM" id="MobiDB-lite"/>
    </source>
</evidence>
<dbReference type="FunFam" id="3.40.50.410:FF:000102">
    <property type="entry name" value="ATP-dependent DNA helicase 2 subunit KU80"/>
    <property type="match status" value="1"/>
</dbReference>
<accession>A0A8B8J507</accession>
<keyword evidence="5 13" id="KW-0378">Hydrolase</keyword>
<dbReference type="Gene3D" id="3.40.50.410">
    <property type="entry name" value="von Willebrand factor, type A domain"/>
    <property type="match status" value="1"/>
</dbReference>
<dbReference type="GO" id="GO:0006303">
    <property type="term" value="P:double-strand break repair via nonhomologous end joining"/>
    <property type="evidence" value="ECO:0007669"/>
    <property type="project" value="InterPro"/>
</dbReference>
<dbReference type="GO" id="GO:0003678">
    <property type="term" value="F:DNA helicase activity"/>
    <property type="evidence" value="ECO:0007669"/>
    <property type="project" value="UniProtKB-EC"/>
</dbReference>
<evidence type="ECO:0000256" key="11">
    <source>
        <dbReference type="ARBA" id="ARBA00023242"/>
    </source>
</evidence>
<feature type="domain" description="Ku" evidence="15">
    <location>
        <begin position="277"/>
        <end position="418"/>
    </location>
</feature>
<evidence type="ECO:0000256" key="1">
    <source>
        <dbReference type="ARBA" id="ARBA00004123"/>
    </source>
</evidence>
<keyword evidence="8 13" id="KW-0238">DNA-binding</keyword>
<dbReference type="GO" id="GO:0043564">
    <property type="term" value="C:Ku70:Ku80 complex"/>
    <property type="evidence" value="ECO:0007669"/>
    <property type="project" value="InterPro"/>
</dbReference>
<dbReference type="RefSeq" id="XP_026660875.2">
    <property type="nucleotide sequence ID" value="XM_026805074.2"/>
</dbReference>
<dbReference type="Pfam" id="PF03731">
    <property type="entry name" value="Ku_N"/>
    <property type="match status" value="1"/>
</dbReference>
<dbReference type="SUPFAM" id="SSF101420">
    <property type="entry name" value="C-terminal domain of Ku80"/>
    <property type="match status" value="1"/>
</dbReference>
<dbReference type="GO" id="GO:0005524">
    <property type="term" value="F:ATP binding"/>
    <property type="evidence" value="ECO:0007669"/>
    <property type="project" value="UniProtKB-UniRule"/>
</dbReference>
<dbReference type="PIRSF" id="PIRSF016570">
    <property type="entry name" value="Ku80"/>
    <property type="match status" value="1"/>
</dbReference>
<dbReference type="GO" id="GO:0000723">
    <property type="term" value="P:telomere maintenance"/>
    <property type="evidence" value="ECO:0007669"/>
    <property type="project" value="InterPro"/>
</dbReference>
<sequence>MARNKEAVVLLLDVGPSMHSVLSEVESVCSMLVQKKLIFGKSDEVGVVLLGTDDTCNELQKEVGGYEHIVVLRNISVVDGNAVDFLQNLPRGNFRGDFIDAIVVGIDLLIKKFGPTNKGKQRICLMTDARYPIKAPYEGTKEDQVNTISQMMQTHGIRLDCIVIREKLPEADLRVMEENDNLLDQFSRKAIAKIVHVDSSTSLLGALKTRNISPVTVFRGDLELSSTMKIKVWVYKKTSEEKFPTLKKYSDKAPSSDKFATYEVKVDYEYKSMEDPDKVVPPEQRIRGYRYGPQVVPISSAEWEAVKFKPEKGVKLLGFTDASNILRHYYMKDVYIFVPEPGNKKAIVAVSAIARAMKDMNKSAILRCVWRQGQGNVVIGVLRPNISSVDNIPDSFYFNVLPFVEDVREFQFPSFSSFPSSWQPNEQQQEAADNLVKMLDLAPSSKEVLQPDYTPNPVLEKKKSSKRAWRGKPSTFSEKEEGVDGEASDIQSSNLMKDSSNINVEKIGNLNPVQDFEAMMARRDSSKWVSKAIKDMQNHVSDLLENSYDGDAYSKAIECLVALRKGCILEQEPKEFNRYLLGLYEKWKDTDLANFFELLSSKSLTLISQKEASDSNVTEEEAKNFPVKTELKF</sequence>
<evidence type="ECO:0000256" key="6">
    <source>
        <dbReference type="ARBA" id="ARBA00022806"/>
    </source>
</evidence>
<comment type="subcellular location">
    <subcellularLocation>
        <location evidence="1 13">Nucleus</location>
    </subcellularLocation>
</comment>
<dbReference type="Pfam" id="PF02735">
    <property type="entry name" value="Ku"/>
    <property type="match status" value="1"/>
</dbReference>
<keyword evidence="9 13" id="KW-0233">DNA recombination</keyword>
<evidence type="ECO:0000256" key="7">
    <source>
        <dbReference type="ARBA" id="ARBA00022840"/>
    </source>
</evidence>
<dbReference type="PANTHER" id="PTHR12604">
    <property type="entry name" value="KU AUTOANTIGEN DNA HELICASE"/>
    <property type="match status" value="1"/>
</dbReference>
<keyword evidence="11 13" id="KW-0539">Nucleus</keyword>
<evidence type="ECO:0000256" key="3">
    <source>
        <dbReference type="ARBA" id="ARBA00022741"/>
    </source>
</evidence>
<dbReference type="InterPro" id="IPR006164">
    <property type="entry name" value="DNA_bd_Ku70/Ku80"/>
</dbReference>
<dbReference type="GO" id="GO:0006310">
    <property type="term" value="P:DNA recombination"/>
    <property type="evidence" value="ECO:0007669"/>
    <property type="project" value="UniProtKB-KW"/>
</dbReference>
<dbReference type="Gene3D" id="2.40.290.10">
    <property type="match status" value="1"/>
</dbReference>
<dbReference type="GO" id="GO:0042162">
    <property type="term" value="F:telomeric DNA binding"/>
    <property type="evidence" value="ECO:0007669"/>
    <property type="project" value="InterPro"/>
</dbReference>
<evidence type="ECO:0000313" key="16">
    <source>
        <dbReference type="Proteomes" id="UP000228380"/>
    </source>
</evidence>
<comment type="similarity">
    <text evidence="2 13">Belongs to the ku80 family.</text>
</comment>
<dbReference type="Gene3D" id="1.25.40.240">
    <property type="entry name" value="Ku, C-terminal domain"/>
    <property type="match status" value="1"/>
</dbReference>
<keyword evidence="4 13" id="KW-0227">DNA damage</keyword>
<keyword evidence="6 13" id="KW-0347">Helicase</keyword>
<dbReference type="SUPFAM" id="SSF53300">
    <property type="entry name" value="vWA-like"/>
    <property type="match status" value="1"/>
</dbReference>
<dbReference type="Proteomes" id="UP000228380">
    <property type="component" value="Chromosome 17"/>
</dbReference>
<proteinExistence type="inferred from homology"/>
<dbReference type="SUPFAM" id="SSF100939">
    <property type="entry name" value="SPOC domain-like"/>
    <property type="match status" value="1"/>
</dbReference>
<dbReference type="GO" id="GO:0016787">
    <property type="term" value="F:hydrolase activity"/>
    <property type="evidence" value="ECO:0007669"/>
    <property type="project" value="UniProtKB-KW"/>
</dbReference>
<dbReference type="FunFam" id="1.25.40.240:FF:000001">
    <property type="entry name" value="X-ray repair cross-complementing protein 5"/>
    <property type="match status" value="1"/>
</dbReference>
<dbReference type="CDD" id="cd00873">
    <property type="entry name" value="KU80"/>
    <property type="match status" value="1"/>
</dbReference>
<reference evidence="17" key="2">
    <citation type="submission" date="2025-08" db="UniProtKB">
        <authorList>
            <consortium name="RefSeq"/>
        </authorList>
    </citation>
    <scope>IDENTIFICATION</scope>
    <source>
        <tissue evidence="17">Young leaves</tissue>
    </source>
</reference>
<evidence type="ECO:0000256" key="8">
    <source>
        <dbReference type="ARBA" id="ARBA00023125"/>
    </source>
</evidence>
<dbReference type="GO" id="GO:0003684">
    <property type="term" value="F:damaged DNA binding"/>
    <property type="evidence" value="ECO:0007669"/>
    <property type="project" value="InterPro"/>
</dbReference>
<dbReference type="InterPro" id="IPR005161">
    <property type="entry name" value="Ku_N"/>
</dbReference>
<evidence type="ECO:0000259" key="15">
    <source>
        <dbReference type="SMART" id="SM00559"/>
    </source>
</evidence>
<dbReference type="SMART" id="SM00559">
    <property type="entry name" value="Ku78"/>
    <property type="match status" value="1"/>
</dbReference>
<dbReference type="GO" id="GO:0003690">
    <property type="term" value="F:double-stranded DNA binding"/>
    <property type="evidence" value="ECO:0007669"/>
    <property type="project" value="TreeGrafter"/>
</dbReference>
<dbReference type="InterPro" id="IPR036465">
    <property type="entry name" value="vWFA_dom_sf"/>
</dbReference>
<dbReference type="InterPro" id="IPR016194">
    <property type="entry name" value="SPOC-like_C_dom_sf"/>
</dbReference>
<dbReference type="EC" id="3.6.4.12" evidence="13"/>
<evidence type="ECO:0000256" key="4">
    <source>
        <dbReference type="ARBA" id="ARBA00022763"/>
    </source>
</evidence>
<comment type="function">
    <text evidence="13">Single-stranded DNA-dependent ATP-dependent helicase.</text>
</comment>
<evidence type="ECO:0000256" key="12">
    <source>
        <dbReference type="ARBA" id="ARBA00047995"/>
    </source>
</evidence>
<evidence type="ECO:0000256" key="5">
    <source>
        <dbReference type="ARBA" id="ARBA00022801"/>
    </source>
</evidence>
<comment type="catalytic activity">
    <reaction evidence="12 13">
        <text>ATP + H2O = ADP + phosphate + H(+)</text>
        <dbReference type="Rhea" id="RHEA:13065"/>
        <dbReference type="ChEBI" id="CHEBI:15377"/>
        <dbReference type="ChEBI" id="CHEBI:15378"/>
        <dbReference type="ChEBI" id="CHEBI:30616"/>
        <dbReference type="ChEBI" id="CHEBI:43474"/>
        <dbReference type="ChEBI" id="CHEBI:456216"/>
        <dbReference type="EC" id="3.6.4.12"/>
    </reaction>
</comment>
<dbReference type="GeneID" id="103708242"/>
<keyword evidence="10 13" id="KW-0234">DNA repair</keyword>
<dbReference type="AlphaFoldDB" id="A0A8B8J507"/>
<evidence type="ECO:0000256" key="10">
    <source>
        <dbReference type="ARBA" id="ARBA00023204"/>
    </source>
</evidence>
<protein>
    <recommendedName>
        <fullName evidence="13">ATP-dependent DNA helicase 2 subunit KU80</fullName>
        <ecNumber evidence="13">3.6.4.12</ecNumber>
    </recommendedName>
</protein>
<evidence type="ECO:0000256" key="9">
    <source>
        <dbReference type="ARBA" id="ARBA00023172"/>
    </source>
</evidence>
<dbReference type="Pfam" id="PF08785">
    <property type="entry name" value="Ku_PK_bind"/>
    <property type="match status" value="1"/>
</dbReference>
<evidence type="ECO:0000256" key="2">
    <source>
        <dbReference type="ARBA" id="ARBA00007726"/>
    </source>
</evidence>
<feature type="region of interest" description="Disordered" evidence="14">
    <location>
        <begin position="447"/>
        <end position="495"/>
    </location>
</feature>
<dbReference type="InterPro" id="IPR014893">
    <property type="entry name" value="Ku_PK_bind"/>
</dbReference>